<dbReference type="HOGENOM" id="CLU_1736108_0_0_1"/>
<feature type="compositionally biased region" description="Basic and acidic residues" evidence="1">
    <location>
        <begin position="130"/>
        <end position="145"/>
    </location>
</feature>
<proteinExistence type="predicted"/>
<evidence type="ECO:0000256" key="1">
    <source>
        <dbReference type="SAM" id="MobiDB-lite"/>
    </source>
</evidence>
<dbReference type="EMBL" id="GL769271">
    <property type="protein sequence ID" value="EFZ10566.1"/>
    <property type="molecule type" value="Genomic_DNA"/>
</dbReference>
<feature type="region of interest" description="Disordered" evidence="1">
    <location>
        <begin position="115"/>
        <end position="151"/>
    </location>
</feature>
<evidence type="ECO:0000313" key="2">
    <source>
        <dbReference type="EMBL" id="EFZ10566.1"/>
    </source>
</evidence>
<feature type="non-terminal residue" evidence="2">
    <location>
        <position position="151"/>
    </location>
</feature>
<protein>
    <submittedName>
        <fullName evidence="2">Uncharacterized protein</fullName>
    </submittedName>
</protein>
<reference evidence="2" key="1">
    <citation type="journal article" date="2011" name="Proc. Natl. Acad. Sci. U.S.A.">
        <title>The genome of the fire ant Solenopsis invicta.</title>
        <authorList>
            <person name="Wurm Y."/>
            <person name="Wang J."/>
            <person name="Riba-Grognuz O."/>
            <person name="Corona M."/>
            <person name="Nygaard S."/>
            <person name="Hunt B.G."/>
            <person name="Ingram K.K."/>
            <person name="Falquet L."/>
            <person name="Nipitwattanaphon M."/>
            <person name="Gotzek D."/>
            <person name="Dijkstra M.B."/>
            <person name="Oettler J."/>
            <person name="Comtesse F."/>
            <person name="Shih C.J."/>
            <person name="Wu W.J."/>
            <person name="Yang C.C."/>
            <person name="Thomas J."/>
            <person name="Beaudoing E."/>
            <person name="Pradervand S."/>
            <person name="Flegel V."/>
            <person name="Cook E.D."/>
            <person name="Fabbretti R."/>
            <person name="Stockinger H."/>
            <person name="Long L."/>
            <person name="Farmerie W.G."/>
            <person name="Oakey J."/>
            <person name="Boomsma J.J."/>
            <person name="Pamilo P."/>
            <person name="Yi S.V."/>
            <person name="Heinze J."/>
            <person name="Goodisman M.A."/>
            <person name="Farinelli L."/>
            <person name="Harshman K."/>
            <person name="Hulo N."/>
            <person name="Cerutti L."/>
            <person name="Xenarios I."/>
            <person name="Shoemaker D."/>
            <person name="Keller L."/>
        </authorList>
    </citation>
    <scope>NUCLEOTIDE SEQUENCE [LARGE SCALE GENOMIC DNA]</scope>
</reference>
<name>E9J9D9_SOLIN</name>
<accession>E9J9D9</accession>
<gene>
    <name evidence="2" type="ORF">SINV_11908</name>
</gene>
<dbReference type="AlphaFoldDB" id="E9J9D9"/>
<organism>
    <name type="scientific">Solenopsis invicta</name>
    <name type="common">Red imported fire ant</name>
    <name type="synonym">Solenopsis wagneri</name>
    <dbReference type="NCBI Taxonomy" id="13686"/>
    <lineage>
        <taxon>Eukaryota</taxon>
        <taxon>Metazoa</taxon>
        <taxon>Ecdysozoa</taxon>
        <taxon>Arthropoda</taxon>
        <taxon>Hexapoda</taxon>
        <taxon>Insecta</taxon>
        <taxon>Pterygota</taxon>
        <taxon>Neoptera</taxon>
        <taxon>Endopterygota</taxon>
        <taxon>Hymenoptera</taxon>
        <taxon>Apocrita</taxon>
        <taxon>Aculeata</taxon>
        <taxon>Formicoidea</taxon>
        <taxon>Formicidae</taxon>
        <taxon>Myrmicinae</taxon>
        <taxon>Solenopsis</taxon>
    </lineage>
</organism>
<sequence>MCLFTKATIHKTDIQLSTCSRQKVKIEGYITVTVHYRSSCYTLNIYLTKLTKEPLLRREWLRKFLGTRPLSTFLQEANTNTRRIGIVHCFRKQCMIVLENGTIVKRHINQIRKTERARVNRESDFDESEPPDKEVTIPKIQEARRPINSPE</sequence>